<reference evidence="1 2" key="1">
    <citation type="submission" date="2014-06" db="EMBL/GenBank/DDBJ databases">
        <title>Evolutionary Origins and Diversification of the Mycorrhizal Mutualists.</title>
        <authorList>
            <consortium name="DOE Joint Genome Institute"/>
            <consortium name="Mycorrhizal Genomics Consortium"/>
            <person name="Kohler A."/>
            <person name="Kuo A."/>
            <person name="Nagy L.G."/>
            <person name="Floudas D."/>
            <person name="Copeland A."/>
            <person name="Barry K.W."/>
            <person name="Cichocki N."/>
            <person name="Veneault-Fourrey C."/>
            <person name="LaButti K."/>
            <person name="Lindquist E.A."/>
            <person name="Lipzen A."/>
            <person name="Lundell T."/>
            <person name="Morin E."/>
            <person name="Murat C."/>
            <person name="Riley R."/>
            <person name="Ohm R."/>
            <person name="Sun H."/>
            <person name="Tunlid A."/>
            <person name="Henrissat B."/>
            <person name="Grigoriev I.V."/>
            <person name="Hibbett D.S."/>
            <person name="Martin F."/>
        </authorList>
    </citation>
    <scope>NUCLEOTIDE SEQUENCE [LARGE SCALE GENOMIC DNA]</scope>
    <source>
        <strain evidence="1 2">SS14</strain>
    </source>
</reference>
<dbReference type="Proteomes" id="UP000054279">
    <property type="component" value="Unassembled WGS sequence"/>
</dbReference>
<feature type="non-terminal residue" evidence="1">
    <location>
        <position position="63"/>
    </location>
</feature>
<gene>
    <name evidence="1" type="ORF">M422DRAFT_40059</name>
</gene>
<keyword evidence="2" id="KW-1185">Reference proteome</keyword>
<proteinExistence type="predicted"/>
<dbReference type="AlphaFoldDB" id="A0A0C9TKV1"/>
<dbReference type="EMBL" id="KN838215">
    <property type="protein sequence ID" value="KIJ22459.1"/>
    <property type="molecule type" value="Genomic_DNA"/>
</dbReference>
<name>A0A0C9TKV1_SPHS4</name>
<evidence type="ECO:0000313" key="2">
    <source>
        <dbReference type="Proteomes" id="UP000054279"/>
    </source>
</evidence>
<dbReference type="HOGENOM" id="CLU_2980585_0_0_1"/>
<organism evidence="1 2">
    <name type="scientific">Sphaerobolus stellatus (strain SS14)</name>
    <dbReference type="NCBI Taxonomy" id="990650"/>
    <lineage>
        <taxon>Eukaryota</taxon>
        <taxon>Fungi</taxon>
        <taxon>Dikarya</taxon>
        <taxon>Basidiomycota</taxon>
        <taxon>Agaricomycotina</taxon>
        <taxon>Agaricomycetes</taxon>
        <taxon>Phallomycetidae</taxon>
        <taxon>Geastrales</taxon>
        <taxon>Sphaerobolaceae</taxon>
        <taxon>Sphaerobolus</taxon>
    </lineage>
</organism>
<evidence type="ECO:0000313" key="1">
    <source>
        <dbReference type="EMBL" id="KIJ22459.1"/>
    </source>
</evidence>
<accession>A0A0C9TKV1</accession>
<sequence length="63" mass="7251">MDPRNLKGIFRSAGMSDYFCGNDSRTSRKILRISKTVCMGYSVRFGSDKANEGLHFRTEEWNL</sequence>
<protein>
    <submittedName>
        <fullName evidence="1">Uncharacterized protein</fullName>
    </submittedName>
</protein>